<dbReference type="SUPFAM" id="SSF49562">
    <property type="entry name" value="C2 domain (Calcium/lipid-binding domain, CaLB)"/>
    <property type="match status" value="1"/>
</dbReference>
<sequence>MAARTQLELIQQQRDRGQRFSMTSDLILPPRGQVLRNRLVRRVPRLNLHDRANSDTNLAHPDFLSRSSLSVSRYEYTFGVDGSLIVTWDIKEEVGANDWIGLFPLSENSPSGFWDYKNRGVNGTHKGQIVWVLGPEPHFNESVTKICFKYYHGATGALRAITPSISVKNPQARAFSVILQASVGEDGEDHCRLVRFTISDLHARYLKKGMFFNPDPYVKMSIQPGKRASFPQLTHDGQNTRTSVAENTISPSWHSEQFTFDALPTDVLELELKDKFAKSRPTINRFLGKLTIPVQRLIERNAIGDEVLAYNLQRRSPSDHVTGQIIFRVVFHHRSEEGEEEMPTTPITPLECSPSRRHLRHFNIPSVTNGQSEDSTVAPDNRTTYSSSPEDELPAGATEEALIEVVMETRDFSQQHDGDVMYGELMNGTDFPSLAPNLDSSANQDSTGLANQDLNSTGLANQDESMMTPRAPMAEEEDAVFEGVSGVDDLSARRPRDVSLGDILDQLTQEEPAALEEPTAQPRGSASSQEEPAALARGSASISSPEEPTVRPRESFSSQEEPAALEEPVARPRGSASISSLLDRVSIRNDPEFLLDVDQLAYIDENNDVFHDAVETPSLPCRTDSSEPPFDPPGVTEPPFDPPGVTEPPFDPHDVTEPPFDPPGVTELPFDPPGVTEPPFDPPGLSEPPFDPPETRDISTNTSPTLDSPTSAVLLETLDAQISSQLDTHYQMDPHLPNVDPDISNTDSTEVQDMDHRLSYRESNLSNSEPHSLHIDPQQPDIDPRVPNVDLQLSDVLCDENSQRADGADVTVETDITADGDVTTDSVTADGDIPDTNVTEDADVTADADVTSDTNVIADKDLTENAAVTAEDSADATANADVTQDADSTADADVTADADADVIADVTADSTADADVTTDADADVATDVTADITTDADITADACAYSVASAPSLQASLSLPETDADLSPTSERRGSHARVDTMELIAEIDSYVTSVTQTRRRQLSSVRSDSVSSRRNPSTDSDSTSSTDTSSRQSTDSASMLSLQERRRSLIRQNAARTSVERAESHEVFPLEGLGQIAGRTSVERAESQEVFLAEGSGLDSSIVSNGFHPDSTLDSTGFRQDSVVDSIGTFGSSLDHADIEDGGDLPSDLRPLPSDLRPMPDGETSVIVVEDTSGCHDNSEDSENDSGVVQDNLSLGPDDVIVGTDQSAVGAKTFRPRIHSSVRSESYLIATRPDTPIQQRRGRITVPTGDASSQSTPSTSRQASLHEEEDGADTAAPGNEEPDTTGLEPGTAGREEPDTAGRAVLIERSGTPGGTAERVSTGSDPGQTSPAADGQVEDQSASAHALIWERRPSASVESSDSQEAPGAGNGASTGEQVSGVLFLTVAGAAAENASLPDAPCSPLPQNGVSQEPAAVREPVRARVTLPTLPRQPRANERANVMYPRVEPPPGVEPLPTHWEARVDSHGRVFYIDHVNRTTTWERPRGNVSAQALQRSSSINEEQQRAQLDRRYQSIRRTMTEEEETVEEGAAGGVRGPADGMDSSDQPSPRSERRTLLQSPAVQFLTSPEFFNILGSNVTAGHLYSHSPCLKHMIGKIRRDPAMFERYQHNRDIVTFLNSFGDTNQDLPRGWEMKYDRTGKMFFIDHNSRTTTFIDPRLPSSVVLSPHHAPSMDFLQVPGSRSRSHSAGEDEIRRSSINITVRAPVPPPRPRETLTRSLGSGYSAQPAADVPLAYSDKVVAFLRQSNILDVLREKQPAFASNTLLKEKINVIRNEGTAALERLADDVDLIILLSLFETEIMSFIPPATHVQTHADRAYSPRGSPQASPQASPGLQRANARAPAPYRRDFESKLRNFYRKLESKGYGQGPGKLKLNIRRDHLLSDTFNKIMGTTKRDLQRNKLYVTFVGEEGLDYGGPSREFFFLLSRELFNPYYGLFEYSANDQYTVQVSPMSAFVDNAHDCRWKVPYPWFRFSGRILGLALIHQYLLDAFFTRPFYKALLRTPCDINDLQAVDEEFYASLQWIKDNDITDILELTFSVDEEVFGQVTERELITNGKNVPVTEKNKLNYIERVVKWRLERGVAEQTESLVRGFYEVIDTRLVSVFDARELQLVIAGTAEIDIVDWRKNTEYRSGYHDRHPVIQWFWTAVERFDNERRLRLLQFVTGTSSIPYEGFAALRGSNGPRKFCIEKWGKISALPRAHTCFNRLDLPPYPSYAMLYEKLIIAVEETSTFGME</sequence>
<dbReference type="PANTHER" id="PTHR11254:SF320">
    <property type="entry name" value="HECT-TYPE E3 UBIQUITIN TRANSFERASE"/>
    <property type="match status" value="1"/>
</dbReference>
<dbReference type="GO" id="GO:0061630">
    <property type="term" value="F:ubiquitin protein ligase activity"/>
    <property type="evidence" value="ECO:0007669"/>
    <property type="project" value="UniProtKB-EC"/>
</dbReference>
<feature type="domain" description="HECT" evidence="14">
    <location>
        <begin position="1892"/>
        <end position="2235"/>
    </location>
</feature>
<dbReference type="Gene3D" id="3.30.2160.10">
    <property type="entry name" value="Hect, E3 ligase catalytic domain"/>
    <property type="match status" value="1"/>
</dbReference>
<dbReference type="InterPro" id="IPR040524">
    <property type="entry name" value="HECW1_helix"/>
</dbReference>
<feature type="compositionally biased region" description="Polar residues" evidence="11">
    <location>
        <begin position="438"/>
        <end position="463"/>
    </location>
</feature>
<keyword evidence="6" id="KW-0597">Phosphoprotein</keyword>
<dbReference type="InterPro" id="IPR032348">
    <property type="entry name" value="HECW_N"/>
</dbReference>
<feature type="compositionally biased region" description="Polar residues" evidence="11">
    <location>
        <begin position="698"/>
        <end position="709"/>
    </location>
</feature>
<dbReference type="InterPro" id="IPR050409">
    <property type="entry name" value="E3_ubiq-protein_ligase"/>
</dbReference>
<comment type="catalytic activity">
    <reaction evidence="1">
        <text>S-ubiquitinyl-[E2 ubiquitin-conjugating enzyme]-L-cysteine + [acceptor protein]-L-lysine = [E2 ubiquitin-conjugating enzyme]-L-cysteine + N(6)-ubiquitinyl-[acceptor protein]-L-lysine.</text>
        <dbReference type="EC" id="2.3.2.26"/>
    </reaction>
</comment>
<keyword evidence="5" id="KW-0963">Cytoplasm</keyword>
<dbReference type="GO" id="GO:0016567">
    <property type="term" value="P:protein ubiquitination"/>
    <property type="evidence" value="ECO:0007669"/>
    <property type="project" value="UniProtKB-UniPathway"/>
</dbReference>
<dbReference type="FunFam" id="3.30.2410.10:FF:000002">
    <property type="entry name" value="E3 ubiquitin-protein ligase HECW2"/>
    <property type="match status" value="1"/>
</dbReference>
<dbReference type="GO" id="GO:0006511">
    <property type="term" value="P:ubiquitin-dependent protein catabolic process"/>
    <property type="evidence" value="ECO:0007669"/>
    <property type="project" value="TreeGrafter"/>
</dbReference>
<evidence type="ECO:0000256" key="3">
    <source>
        <dbReference type="ARBA" id="ARBA00004906"/>
    </source>
</evidence>
<evidence type="ECO:0000259" key="12">
    <source>
        <dbReference type="PROSITE" id="PS50004"/>
    </source>
</evidence>
<dbReference type="GO" id="GO:0005737">
    <property type="term" value="C:cytoplasm"/>
    <property type="evidence" value="ECO:0007669"/>
    <property type="project" value="UniProtKB-SubCell"/>
</dbReference>
<dbReference type="FunFam" id="2.60.40.2840:FF:000001">
    <property type="entry name" value="E3 ubiquitin-protein ligase HECW2 isoform X1"/>
    <property type="match status" value="1"/>
</dbReference>
<dbReference type="SUPFAM" id="SSF56204">
    <property type="entry name" value="Hect, E3 ligase catalytic domain"/>
    <property type="match status" value="1"/>
</dbReference>
<feature type="region of interest" description="Disordered" evidence="11">
    <location>
        <begin position="363"/>
        <end position="394"/>
    </location>
</feature>
<comment type="pathway">
    <text evidence="3">Protein modification; protein ubiquitination.</text>
</comment>
<dbReference type="PROSITE" id="PS50237">
    <property type="entry name" value="HECT"/>
    <property type="match status" value="1"/>
</dbReference>
<dbReference type="InterPro" id="IPR000008">
    <property type="entry name" value="C2_dom"/>
</dbReference>
<feature type="region of interest" description="Disordered" evidence="11">
    <location>
        <begin position="1174"/>
        <end position="1196"/>
    </location>
</feature>
<dbReference type="GO" id="GO:0048814">
    <property type="term" value="P:regulation of dendrite morphogenesis"/>
    <property type="evidence" value="ECO:0007669"/>
    <property type="project" value="TreeGrafter"/>
</dbReference>
<feature type="domain" description="WW" evidence="13">
    <location>
        <begin position="1453"/>
        <end position="1486"/>
    </location>
</feature>
<evidence type="ECO:0000259" key="13">
    <source>
        <dbReference type="PROSITE" id="PS50020"/>
    </source>
</evidence>
<dbReference type="KEGG" id="bbel:109488307"/>
<dbReference type="GeneID" id="109488307"/>
<dbReference type="Pfam" id="PF18436">
    <property type="entry name" value="HECW1_helix"/>
    <property type="match status" value="1"/>
</dbReference>
<feature type="region of interest" description="Disordered" evidence="11">
    <location>
        <begin position="432"/>
        <end position="463"/>
    </location>
</feature>
<evidence type="ECO:0000256" key="1">
    <source>
        <dbReference type="ARBA" id="ARBA00000885"/>
    </source>
</evidence>
<feature type="compositionally biased region" description="Polar residues" evidence="11">
    <location>
        <begin position="365"/>
        <end position="375"/>
    </location>
</feature>
<feature type="region of interest" description="Disordered" evidence="11">
    <location>
        <begin position="821"/>
        <end position="840"/>
    </location>
</feature>
<evidence type="ECO:0000256" key="8">
    <source>
        <dbReference type="ARBA" id="ARBA00022737"/>
    </source>
</evidence>
<evidence type="ECO:0000256" key="5">
    <source>
        <dbReference type="ARBA" id="ARBA00022490"/>
    </source>
</evidence>
<feature type="compositionally biased region" description="Polar residues" evidence="11">
    <location>
        <begin position="1319"/>
        <end position="1331"/>
    </location>
</feature>
<feature type="compositionally biased region" description="Polar residues" evidence="11">
    <location>
        <begin position="1821"/>
        <end position="1831"/>
    </location>
</feature>
<evidence type="ECO:0000256" key="9">
    <source>
        <dbReference type="ARBA" id="ARBA00022786"/>
    </source>
</evidence>
<dbReference type="Pfam" id="PF00397">
    <property type="entry name" value="WW"/>
    <property type="match status" value="2"/>
</dbReference>
<dbReference type="RefSeq" id="XP_019648056.1">
    <property type="nucleotide sequence ID" value="XM_019792497.1"/>
</dbReference>
<feature type="region of interest" description="Disordered" evidence="11">
    <location>
        <begin position="996"/>
        <end position="1042"/>
    </location>
</feature>
<evidence type="ECO:0000256" key="7">
    <source>
        <dbReference type="ARBA" id="ARBA00022679"/>
    </source>
</evidence>
<dbReference type="Gene3D" id="2.20.70.10">
    <property type="match status" value="2"/>
</dbReference>
<dbReference type="SMART" id="SM00119">
    <property type="entry name" value="HECTc"/>
    <property type="match status" value="1"/>
</dbReference>
<evidence type="ECO:0000256" key="2">
    <source>
        <dbReference type="ARBA" id="ARBA00004496"/>
    </source>
</evidence>
<dbReference type="Gene3D" id="2.60.40.150">
    <property type="entry name" value="C2 domain"/>
    <property type="match status" value="1"/>
</dbReference>
<feature type="active site" description="Glycyl thioester intermediate" evidence="10">
    <location>
        <position position="2203"/>
    </location>
</feature>
<dbReference type="PROSITE" id="PS50004">
    <property type="entry name" value="C2"/>
    <property type="match status" value="1"/>
</dbReference>
<organism evidence="15 16">
    <name type="scientific">Branchiostoma belcheri</name>
    <name type="common">Amphioxus</name>
    <dbReference type="NCBI Taxonomy" id="7741"/>
    <lineage>
        <taxon>Eukaryota</taxon>
        <taxon>Metazoa</taxon>
        <taxon>Chordata</taxon>
        <taxon>Cephalochordata</taxon>
        <taxon>Leptocardii</taxon>
        <taxon>Amphioxiformes</taxon>
        <taxon>Branchiostomatidae</taxon>
        <taxon>Branchiostoma</taxon>
    </lineage>
</organism>
<dbReference type="SMART" id="SM00456">
    <property type="entry name" value="WW"/>
    <property type="match status" value="2"/>
</dbReference>
<dbReference type="Pfam" id="PF00632">
    <property type="entry name" value="HECT"/>
    <property type="match status" value="1"/>
</dbReference>
<dbReference type="PROSITE" id="PS50020">
    <property type="entry name" value="WW_DOMAIN_2"/>
    <property type="match status" value="2"/>
</dbReference>
<feature type="compositionally biased region" description="Polar residues" evidence="11">
    <location>
        <begin position="1488"/>
        <end position="1501"/>
    </location>
</feature>
<protein>
    <recommendedName>
        <fullName evidence="4">HECT-type E3 ubiquitin transferase</fullName>
        <ecNumber evidence="4">2.3.2.26</ecNumber>
    </recommendedName>
</protein>
<feature type="compositionally biased region" description="Pro residues" evidence="11">
    <location>
        <begin position="670"/>
        <end position="692"/>
    </location>
</feature>
<dbReference type="InterPro" id="IPR035892">
    <property type="entry name" value="C2_domain_sf"/>
</dbReference>
<comment type="subcellular location">
    <subcellularLocation>
        <location evidence="2">Cytoplasm</location>
    </subcellularLocation>
</comment>
<gene>
    <name evidence="16" type="primary">LOC109488307</name>
</gene>
<keyword evidence="15" id="KW-1185">Reference proteome</keyword>
<evidence type="ECO:0000313" key="16">
    <source>
        <dbReference type="RefSeq" id="XP_019648056.1"/>
    </source>
</evidence>
<dbReference type="Pfam" id="PF00168">
    <property type="entry name" value="C2"/>
    <property type="match status" value="1"/>
</dbReference>
<dbReference type="UniPathway" id="UPA00143"/>
<evidence type="ECO:0000256" key="11">
    <source>
        <dbReference type="SAM" id="MobiDB-lite"/>
    </source>
</evidence>
<feature type="region of interest" description="Disordered" evidence="11">
    <location>
        <begin position="959"/>
        <end position="978"/>
    </location>
</feature>
<evidence type="ECO:0000259" key="14">
    <source>
        <dbReference type="PROSITE" id="PS50237"/>
    </source>
</evidence>
<feature type="domain" description="WW" evidence="13">
    <location>
        <begin position="1625"/>
        <end position="1658"/>
    </location>
</feature>
<feature type="compositionally biased region" description="Pro residues" evidence="11">
    <location>
        <begin position="629"/>
        <end position="646"/>
    </location>
</feature>
<keyword evidence="7" id="KW-0808">Transferase</keyword>
<feature type="domain" description="C2" evidence="12">
    <location>
        <begin position="175"/>
        <end position="307"/>
    </location>
</feature>
<feature type="region of interest" description="Disordered" evidence="11">
    <location>
        <begin position="1226"/>
        <end position="1374"/>
    </location>
</feature>
<feature type="compositionally biased region" description="Polar residues" evidence="11">
    <location>
        <begin position="1251"/>
        <end position="1264"/>
    </location>
</feature>
<evidence type="ECO:0000313" key="15">
    <source>
        <dbReference type="Proteomes" id="UP000515135"/>
    </source>
</evidence>
<dbReference type="Gene3D" id="3.30.2410.10">
    <property type="entry name" value="Hect, E3 ligase catalytic domain"/>
    <property type="match status" value="1"/>
</dbReference>
<feature type="region of interest" description="Disordered" evidence="11">
    <location>
        <begin position="614"/>
        <end position="709"/>
    </location>
</feature>
<dbReference type="PANTHER" id="PTHR11254">
    <property type="entry name" value="HECT DOMAIN UBIQUITIN-PROTEIN LIGASE"/>
    <property type="match status" value="1"/>
</dbReference>
<keyword evidence="9 10" id="KW-0833">Ubl conjugation pathway</keyword>
<dbReference type="Proteomes" id="UP000515135">
    <property type="component" value="Unplaced"/>
</dbReference>
<dbReference type="InterPro" id="IPR035983">
    <property type="entry name" value="Hect_E3_ubiquitin_ligase"/>
</dbReference>
<feature type="region of interest" description="Disordered" evidence="11">
    <location>
        <begin position="515"/>
        <end position="588"/>
    </location>
</feature>
<dbReference type="OrthoDB" id="5987976at2759"/>
<name>A0A6P5B0K1_BRABE</name>
<dbReference type="CDD" id="cd08691">
    <property type="entry name" value="C2_NEDL1-like"/>
    <property type="match status" value="1"/>
</dbReference>
<dbReference type="SMART" id="SM00239">
    <property type="entry name" value="C2"/>
    <property type="match status" value="1"/>
</dbReference>
<feature type="region of interest" description="Disordered" evidence="11">
    <location>
        <begin position="870"/>
        <end position="893"/>
    </location>
</feature>
<dbReference type="InterPro" id="IPR036020">
    <property type="entry name" value="WW_dom_sf"/>
</dbReference>
<dbReference type="Gene3D" id="2.60.40.2840">
    <property type="match status" value="1"/>
</dbReference>
<feature type="region of interest" description="Disordered" evidence="11">
    <location>
        <begin position="1486"/>
        <end position="1554"/>
    </location>
</feature>
<dbReference type="CDD" id="cd00201">
    <property type="entry name" value="WW"/>
    <property type="match status" value="2"/>
</dbReference>
<evidence type="ECO:0000256" key="6">
    <source>
        <dbReference type="ARBA" id="ARBA00022553"/>
    </source>
</evidence>
<reference evidence="16" key="1">
    <citation type="submission" date="2025-08" db="UniProtKB">
        <authorList>
            <consortium name="RefSeq"/>
        </authorList>
    </citation>
    <scope>IDENTIFICATION</scope>
    <source>
        <tissue evidence="16">Gonad</tissue>
    </source>
</reference>
<feature type="region of interest" description="Disordered" evidence="11">
    <location>
        <begin position="1813"/>
        <end position="1842"/>
    </location>
</feature>
<dbReference type="Pfam" id="PF16562">
    <property type="entry name" value="HECW_N"/>
    <property type="match status" value="1"/>
</dbReference>
<accession>A0A6P5B0K1</accession>
<dbReference type="FunFam" id="2.20.70.10:FF:000007">
    <property type="entry name" value="E3 ubiquitin-protein ligase HECW2 isoform X1"/>
    <property type="match status" value="1"/>
</dbReference>
<proteinExistence type="predicted"/>
<dbReference type="InterPro" id="IPR001202">
    <property type="entry name" value="WW_dom"/>
</dbReference>
<keyword evidence="8" id="KW-0677">Repeat</keyword>
<evidence type="ECO:0000256" key="10">
    <source>
        <dbReference type="PROSITE-ProRule" id="PRU00104"/>
    </source>
</evidence>
<feature type="compositionally biased region" description="Basic and acidic residues" evidence="11">
    <location>
        <begin position="1502"/>
        <end position="1512"/>
    </location>
</feature>
<feature type="compositionally biased region" description="Low complexity" evidence="11">
    <location>
        <begin position="1003"/>
        <end position="1039"/>
    </location>
</feature>
<dbReference type="Gene3D" id="3.90.1750.10">
    <property type="entry name" value="Hect, E3 ligase catalytic domains"/>
    <property type="match status" value="1"/>
</dbReference>
<dbReference type="FunFam" id="3.90.1750.10:FF:000036">
    <property type="entry name" value="E3 ubiquitin-protein ligase HECW2"/>
    <property type="match status" value="1"/>
</dbReference>
<dbReference type="EC" id="2.3.2.26" evidence="4"/>
<dbReference type="CDD" id="cd00078">
    <property type="entry name" value="HECTc"/>
    <property type="match status" value="1"/>
</dbReference>
<dbReference type="InterPro" id="IPR000569">
    <property type="entry name" value="HECT_dom"/>
</dbReference>
<dbReference type="FunFam" id="3.30.2160.10:FF:000005">
    <property type="entry name" value="E3 ubiquitin-protein ligase HECW2 isoform X1"/>
    <property type="match status" value="1"/>
</dbReference>
<dbReference type="SUPFAM" id="SSF51045">
    <property type="entry name" value="WW domain"/>
    <property type="match status" value="2"/>
</dbReference>
<dbReference type="FunFam" id="3.90.1750.10:FF:000079">
    <property type="entry name" value="E3 ubiquitin-protein ligase"/>
    <property type="match status" value="1"/>
</dbReference>
<dbReference type="PROSITE" id="PS01159">
    <property type="entry name" value="WW_DOMAIN_1"/>
    <property type="match status" value="2"/>
</dbReference>
<evidence type="ECO:0000256" key="4">
    <source>
        <dbReference type="ARBA" id="ARBA00012485"/>
    </source>
</evidence>
<feature type="region of interest" description="Disordered" evidence="11">
    <location>
        <begin position="762"/>
        <end position="785"/>
    </location>
</feature>
<dbReference type="InterPro" id="IPR037795">
    <property type="entry name" value="C2_HECW"/>
</dbReference>